<dbReference type="PANTHER" id="PTHR13947">
    <property type="entry name" value="GNAT FAMILY N-ACETYLTRANSFERASE"/>
    <property type="match status" value="1"/>
</dbReference>
<evidence type="ECO:0000313" key="3">
    <source>
        <dbReference type="EMBL" id="KYG26070.1"/>
    </source>
</evidence>
<dbReference type="Pfam" id="PF13420">
    <property type="entry name" value="Acetyltransf_4"/>
    <property type="match status" value="1"/>
</dbReference>
<dbReference type="AlphaFoldDB" id="A0A161PW88"/>
<sequence length="168" mass="19320">MKVRQLERIDASSYRSLRLEGLKLYSEAFASSYEEEQDLALEEYEEKLSQPNMITLGAFDAGQLCGVVTLQKVKLIKMKHRIHILAMYVSEEKRQKGVAKCLIKEAIQTSKQLDGIEQLHLTVVSVNEPAKKLYQSFGFETYGFDKKALKINQEYYDEELMVLNIESS</sequence>
<organism evidence="3 4">
    <name type="scientific">Alkalihalobacillus trypoxylicola</name>
    <dbReference type="NCBI Taxonomy" id="519424"/>
    <lineage>
        <taxon>Bacteria</taxon>
        <taxon>Bacillati</taxon>
        <taxon>Bacillota</taxon>
        <taxon>Bacilli</taxon>
        <taxon>Bacillales</taxon>
        <taxon>Bacillaceae</taxon>
        <taxon>Alkalihalobacillus</taxon>
    </lineage>
</organism>
<reference evidence="3" key="1">
    <citation type="submission" date="2016-02" db="EMBL/GenBank/DDBJ databases">
        <title>Genome sequence of Bacillus trypoxylicola KCTC 13244(T).</title>
        <authorList>
            <person name="Jeong H."/>
            <person name="Park S.-H."/>
            <person name="Choi S.-K."/>
        </authorList>
    </citation>
    <scope>NUCLEOTIDE SEQUENCE [LARGE SCALE GENOMIC DNA]</scope>
    <source>
        <strain evidence="3">KCTC 13244</strain>
    </source>
</reference>
<feature type="domain" description="N-acetyltransferase" evidence="2">
    <location>
        <begin position="1"/>
        <end position="166"/>
    </location>
</feature>
<evidence type="ECO:0000259" key="2">
    <source>
        <dbReference type="PROSITE" id="PS51186"/>
    </source>
</evidence>
<dbReference type="STRING" id="519424.AZF04_13375"/>
<dbReference type="RefSeq" id="WP_061950246.1">
    <property type="nucleotide sequence ID" value="NZ_LTAO01000039.1"/>
</dbReference>
<dbReference type="Gene3D" id="3.40.630.30">
    <property type="match status" value="1"/>
</dbReference>
<dbReference type="OrthoDB" id="9799092at2"/>
<name>A0A161PW88_9BACI</name>
<evidence type="ECO:0000313" key="4">
    <source>
        <dbReference type="Proteomes" id="UP000075806"/>
    </source>
</evidence>
<keyword evidence="4" id="KW-1185">Reference proteome</keyword>
<dbReference type="GO" id="GO:0008080">
    <property type="term" value="F:N-acetyltransferase activity"/>
    <property type="evidence" value="ECO:0007669"/>
    <property type="project" value="InterPro"/>
</dbReference>
<protein>
    <submittedName>
        <fullName evidence="3">Acetyltransferase</fullName>
    </submittedName>
</protein>
<dbReference type="SUPFAM" id="SSF55729">
    <property type="entry name" value="Acyl-CoA N-acyltransferases (Nat)"/>
    <property type="match status" value="1"/>
</dbReference>
<dbReference type="CDD" id="cd04301">
    <property type="entry name" value="NAT_SF"/>
    <property type="match status" value="1"/>
</dbReference>
<dbReference type="InterPro" id="IPR050769">
    <property type="entry name" value="NAT_camello-type"/>
</dbReference>
<accession>A0A161PW88</accession>
<dbReference type="PANTHER" id="PTHR13947:SF37">
    <property type="entry name" value="LD18367P"/>
    <property type="match status" value="1"/>
</dbReference>
<dbReference type="InterPro" id="IPR000182">
    <property type="entry name" value="GNAT_dom"/>
</dbReference>
<proteinExistence type="predicted"/>
<comment type="caution">
    <text evidence="3">The sequence shown here is derived from an EMBL/GenBank/DDBJ whole genome shotgun (WGS) entry which is preliminary data.</text>
</comment>
<dbReference type="EMBL" id="LTAO01000039">
    <property type="protein sequence ID" value="KYG26070.1"/>
    <property type="molecule type" value="Genomic_DNA"/>
</dbReference>
<evidence type="ECO:0000256" key="1">
    <source>
        <dbReference type="ARBA" id="ARBA00022679"/>
    </source>
</evidence>
<dbReference type="PROSITE" id="PS51186">
    <property type="entry name" value="GNAT"/>
    <property type="match status" value="1"/>
</dbReference>
<keyword evidence="1 3" id="KW-0808">Transferase</keyword>
<gene>
    <name evidence="3" type="ORF">AZF04_13375</name>
</gene>
<dbReference type="InterPro" id="IPR016181">
    <property type="entry name" value="Acyl_CoA_acyltransferase"/>
</dbReference>
<dbReference type="Proteomes" id="UP000075806">
    <property type="component" value="Unassembled WGS sequence"/>
</dbReference>